<keyword evidence="2 5" id="KW-0472">Membrane</keyword>
<dbReference type="InterPro" id="IPR001627">
    <property type="entry name" value="Semap_dom"/>
</dbReference>
<sequence length="1523" mass="172573">MPPGFHVINLFSALWLLSIDSVLSEDPRLLVSAVRNIAVGSDYVVVATESCLYLFDHTLSQRLAETSANESSTECRGSAPGQATMGQKPPYNMLLLVYRDIVLSCWITNTSFCNERKLNKFENISSITPDLLTPNTSLSAAGIVFSNEQTYLILATFTNKHSDLHPVSIKTRETMGFITENENSYAELNTTTVLQFVNAFSWERIFFFPYFVPELDNAKILSVKNPKGADLQLWGLAHLPCGSDIRRGVILSSFHFMKSGGHFWAGIFTSQSQAMSPDKTALCIYNLTNMMKQEKECIAEDFRDECSSKDHSAKNSLPILPINLGPTLTHGNLSAVFAVEVQNKMVFFLGTGNGQVLKVTLDSEWKANCPEILFQFDNDTAVSRTIKADPVNSTYIYVAAENKIKRIKVANCESFKTYKECLSAKDPYCGWCHSQTRCTLNAECIPSDVPGNWNGMSEEGGNYLDFLVVPIKDKQLRITAKSSNAKNTTWQCTVQNVGTNKTLCNGVAEKNSMKCSCLVSTTGLSDNDQLGIELTNGKRSVSDVFQFKKCRQLQNRCMECIQSGCLWCTTNATCTSPLTPCKDYGEKANCTALPPKPTYQVMALPENSMLDNKDNISIKSISSDRISYLGKDILITGENLQNLYSVLLFGTSSCPAQNVEISQIVNDTHAVLSLPKSRKEVKSICFNPKENGCSENKTINYVSLPSCFNISPNTAWHGGGRNITITGKNMDIVNSLIVSNTLHQWRPIILCPGNISQCKFLAPQFAAPTQWLNINMSVVDNTFIACGSLKYLENPCFTSFAVLNDIDTELELRIKKTNDNLGIQRQEMQIHIYYLNKIYDCIVYNITQNLKESTVFCKAKKDSRDKIDVSIMKVNVTLGNFTTILETPGFPRLYILLVLLLIPLLLVIIAACLVTKRKSKEMSNKLSEQLEQLECDVIEEIRSGFAELQMDKLDMTVESLGTIPFLDYKHFALRTFLPEMEESKNDFTEKMYENVPSPFRNRTVDENEHLHLLRKLFEKKRFLVHLIHTLEHQSNFSVRDRCRFASFLTISFQSNLVYLTELLEVLIKDLMDQSSNKQPKLMLRRTESVVEKLLTNWMSTCLYGYLREFVGEPLYLLVCMLNQRIHKGPIDAITCKALYTLNEDSLLWQINAKFSSLDLNVYFPNGSEENVTESIKVTVLDCDTVGQAKEKIVQKFFIKKGYNWGFPLHDTGLVLHHGQLQKQLSDIDNTSVVLENGIIKLNTLKHYKIEDGVTVKVIIQKNCDVQDLENSSKYYHLVLPSSQGSEQIEGEENQGKHKFQVKELYLTKLLSTKVAIHSSVEKLFRSIWTIPTNKPPTAVKYFFDLLDSQAEIKKITDLDVLHIWKTNSLPLRFWVNILKNPQFVFDLKKTHLLESCLSVIAQAFMDSFSISEQHLGKSSPTNKLLYAKDIPMFKEEVKNYYKGIRDAPPVSSAELNEFLMAESKKHENEFKEDVALLELYKYIKRYHQVVLDMLEKEPGFEDEQKQLLDITALMEDKKKCMWN</sequence>
<dbReference type="SUPFAM" id="SSF48350">
    <property type="entry name" value="GTPase activation domain, GAP"/>
    <property type="match status" value="1"/>
</dbReference>
<dbReference type="Pfam" id="PF01437">
    <property type="entry name" value="PSI"/>
    <property type="match status" value="1"/>
</dbReference>
<dbReference type="InterPro" id="IPR002165">
    <property type="entry name" value="Plexin_repeat"/>
</dbReference>
<dbReference type="PANTHER" id="PTHR22625:SF4">
    <property type="entry name" value="PLEXIN-C1"/>
    <property type="match status" value="1"/>
</dbReference>
<dbReference type="CTD" id="10154"/>
<dbReference type="InterPro" id="IPR015943">
    <property type="entry name" value="WD40/YVTN_repeat-like_dom_sf"/>
</dbReference>
<evidence type="ECO:0000256" key="5">
    <source>
        <dbReference type="SAM" id="Phobius"/>
    </source>
</evidence>
<dbReference type="OrthoDB" id="384877at2759"/>
<dbReference type="CDD" id="cd12789">
    <property type="entry name" value="RasGAP_plexin_C1"/>
    <property type="match status" value="1"/>
</dbReference>
<keyword evidence="4" id="KW-0325">Glycoprotein</keyword>
<feature type="domain" description="PSI" evidence="7">
    <location>
        <begin position="549"/>
        <end position="591"/>
    </location>
</feature>
<feature type="domain" description="Sema" evidence="8">
    <location>
        <begin position="34"/>
        <end position="392"/>
    </location>
</feature>
<keyword evidence="3" id="KW-1015">Disulfide bond</keyword>
<keyword evidence="5" id="KW-0812">Transmembrane</keyword>
<evidence type="ECO:0000256" key="6">
    <source>
        <dbReference type="SAM" id="SignalP"/>
    </source>
</evidence>
<evidence type="ECO:0000256" key="4">
    <source>
        <dbReference type="ARBA" id="ARBA00023180"/>
    </source>
</evidence>
<evidence type="ECO:0000259" key="7">
    <source>
        <dbReference type="SMART" id="SM00423"/>
    </source>
</evidence>
<accession>A0A8J1JCN7</accession>
<dbReference type="Gene3D" id="3.10.20.90">
    <property type="entry name" value="Phosphatidylinositol 3-kinase Catalytic Subunit, Chain A, domain 1"/>
    <property type="match status" value="1"/>
</dbReference>
<dbReference type="GO" id="GO:0002116">
    <property type="term" value="C:semaphorin receptor complex"/>
    <property type="evidence" value="ECO:0000318"/>
    <property type="project" value="GO_Central"/>
</dbReference>
<dbReference type="Gene3D" id="2.130.10.10">
    <property type="entry name" value="YVTN repeat-like/Quinoprotein amine dehydrogenase"/>
    <property type="match status" value="1"/>
</dbReference>
<comment type="subcellular location">
    <subcellularLocation>
        <location evidence="1">Membrane</location>
    </subcellularLocation>
</comment>
<dbReference type="GO" id="GO:0007162">
    <property type="term" value="P:negative regulation of cell adhesion"/>
    <property type="evidence" value="ECO:0000318"/>
    <property type="project" value="GO_Central"/>
</dbReference>
<dbReference type="Pfam" id="PF08337">
    <property type="entry name" value="Plexin_cytopl"/>
    <property type="match status" value="1"/>
</dbReference>
<evidence type="ECO:0000256" key="1">
    <source>
        <dbReference type="ARBA" id="ARBA00004370"/>
    </source>
</evidence>
<keyword evidence="6" id="KW-0732">Signal</keyword>
<dbReference type="InterPro" id="IPR008936">
    <property type="entry name" value="Rho_GTPase_activation_prot"/>
</dbReference>
<dbReference type="KEGG" id="xtr:100492725"/>
<dbReference type="AGR" id="Xenbase:XB-GENE-856588"/>
<dbReference type="RefSeq" id="XP_031754770.1">
    <property type="nucleotide sequence ID" value="XM_031898910.1"/>
</dbReference>
<dbReference type="Pfam" id="PF20170">
    <property type="entry name" value="Plexin_RBD"/>
    <property type="match status" value="1"/>
</dbReference>
<dbReference type="Xenbase" id="XB-GENE-856588">
    <property type="gene designation" value="plxnc1"/>
</dbReference>
<dbReference type="Proteomes" id="UP000008143">
    <property type="component" value="Chromosome 3"/>
</dbReference>
<feature type="transmembrane region" description="Helical" evidence="5">
    <location>
        <begin position="893"/>
        <end position="915"/>
    </location>
</feature>
<dbReference type="GeneID" id="100492725"/>
<keyword evidence="5" id="KW-1133">Transmembrane helix</keyword>
<dbReference type="SUPFAM" id="SSF101912">
    <property type="entry name" value="Sema domain"/>
    <property type="match status" value="1"/>
</dbReference>
<dbReference type="SUPFAM" id="SSF103575">
    <property type="entry name" value="Plexin repeat"/>
    <property type="match status" value="1"/>
</dbReference>
<dbReference type="GO" id="GO:0050772">
    <property type="term" value="P:positive regulation of axonogenesis"/>
    <property type="evidence" value="ECO:0000318"/>
    <property type="project" value="GO_Central"/>
</dbReference>
<reference evidence="10" key="1">
    <citation type="submission" date="2025-08" db="UniProtKB">
        <authorList>
            <consortium name="RefSeq"/>
        </authorList>
    </citation>
    <scope>IDENTIFICATION</scope>
    <source>
        <strain evidence="10">Nigerian</strain>
        <tissue evidence="10">Liver and blood</tissue>
    </source>
</reference>
<dbReference type="Gene3D" id="1.10.506.10">
    <property type="entry name" value="GTPase Activation - p120gap, domain 1"/>
    <property type="match status" value="1"/>
</dbReference>
<dbReference type="OMA" id="ETPIFHR"/>
<dbReference type="InterPro" id="IPR031148">
    <property type="entry name" value="Plexin"/>
</dbReference>
<evidence type="ECO:0000256" key="3">
    <source>
        <dbReference type="ARBA" id="ARBA00023157"/>
    </source>
</evidence>
<dbReference type="Gene3D" id="3.30.1680.10">
    <property type="entry name" value="ligand-binding face of the semaphorins, domain 2"/>
    <property type="match status" value="1"/>
</dbReference>
<dbReference type="GO" id="GO:0005886">
    <property type="term" value="C:plasma membrane"/>
    <property type="evidence" value="ECO:0000318"/>
    <property type="project" value="GO_Central"/>
</dbReference>
<organism evidence="9 10">
    <name type="scientific">Xenopus tropicalis</name>
    <name type="common">Western clawed frog</name>
    <name type="synonym">Silurana tropicalis</name>
    <dbReference type="NCBI Taxonomy" id="8364"/>
    <lineage>
        <taxon>Eukaryota</taxon>
        <taxon>Metazoa</taxon>
        <taxon>Chordata</taxon>
        <taxon>Craniata</taxon>
        <taxon>Vertebrata</taxon>
        <taxon>Euteleostomi</taxon>
        <taxon>Amphibia</taxon>
        <taxon>Batrachia</taxon>
        <taxon>Anura</taxon>
        <taxon>Pipoidea</taxon>
        <taxon>Pipidae</taxon>
        <taxon>Xenopodinae</taxon>
        <taxon>Xenopus</taxon>
        <taxon>Silurana</taxon>
    </lineage>
</organism>
<evidence type="ECO:0000256" key="2">
    <source>
        <dbReference type="ARBA" id="ARBA00023136"/>
    </source>
</evidence>
<evidence type="ECO:0000313" key="10">
    <source>
        <dbReference type="RefSeq" id="XP_031754770.1"/>
    </source>
</evidence>
<feature type="chain" id="PRO_5035289483" evidence="6">
    <location>
        <begin position="25"/>
        <end position="1523"/>
    </location>
</feature>
<dbReference type="SMART" id="SM00630">
    <property type="entry name" value="Sema"/>
    <property type="match status" value="1"/>
</dbReference>
<protein>
    <submittedName>
        <fullName evidence="10">Plexin-C1 isoform X1</fullName>
    </submittedName>
</protein>
<dbReference type="InterPro" id="IPR013548">
    <property type="entry name" value="Plexin_cytoplasmic_RasGAP_dom"/>
</dbReference>
<dbReference type="GO" id="GO:0017154">
    <property type="term" value="F:semaphorin receptor activity"/>
    <property type="evidence" value="ECO:0000318"/>
    <property type="project" value="GO_Central"/>
</dbReference>
<feature type="domain" description="PSI" evidence="7">
    <location>
        <begin position="411"/>
        <end position="458"/>
    </location>
</feature>
<evidence type="ECO:0000313" key="9">
    <source>
        <dbReference type="Proteomes" id="UP000008143"/>
    </source>
</evidence>
<keyword evidence="9" id="KW-1185">Reference proteome</keyword>
<feature type="signal peptide" evidence="6">
    <location>
        <begin position="1"/>
        <end position="24"/>
    </location>
</feature>
<dbReference type="InterPro" id="IPR036352">
    <property type="entry name" value="Semap_dom_sf"/>
</dbReference>
<dbReference type="InterPro" id="IPR016201">
    <property type="entry name" value="PSI"/>
</dbReference>
<evidence type="ECO:0000313" key="11">
    <source>
        <dbReference type="Xenbase" id="XB-GENE-856588"/>
    </source>
</evidence>
<evidence type="ECO:0000259" key="8">
    <source>
        <dbReference type="SMART" id="SM00630"/>
    </source>
</evidence>
<dbReference type="GO" id="GO:0071526">
    <property type="term" value="P:semaphorin-plexin signaling pathway"/>
    <property type="evidence" value="ECO:0000318"/>
    <property type="project" value="GO_Central"/>
</dbReference>
<dbReference type="SMART" id="SM00423">
    <property type="entry name" value="PSI"/>
    <property type="match status" value="2"/>
</dbReference>
<dbReference type="InterPro" id="IPR046800">
    <property type="entry name" value="Plexin_RBD"/>
</dbReference>
<dbReference type="GO" id="GO:0030334">
    <property type="term" value="P:regulation of cell migration"/>
    <property type="evidence" value="ECO:0000318"/>
    <property type="project" value="GO_Central"/>
</dbReference>
<dbReference type="GO" id="GO:0008360">
    <property type="term" value="P:regulation of cell shape"/>
    <property type="evidence" value="ECO:0000318"/>
    <property type="project" value="GO_Central"/>
</dbReference>
<dbReference type="GO" id="GO:0007416">
    <property type="term" value="P:synapse assembly"/>
    <property type="evidence" value="ECO:0000318"/>
    <property type="project" value="GO_Central"/>
</dbReference>
<name>A0A8J1JCN7_XENTR</name>
<proteinExistence type="predicted"/>
<gene>
    <name evidence="10 11" type="primary">plxnc1</name>
</gene>
<dbReference type="PANTHER" id="PTHR22625">
    <property type="entry name" value="PLEXIN"/>
    <property type="match status" value="1"/>
</dbReference>